<gene>
    <name evidence="1" type="ORF">RGQ30_23020</name>
</gene>
<accession>A0AA86MEA2</accession>
<dbReference type="RefSeq" id="WP_298216356.1">
    <property type="nucleotide sequence ID" value="NZ_AP028947.1"/>
</dbReference>
<reference evidence="1 2" key="1">
    <citation type="submission" date="2023-10" db="EMBL/GenBank/DDBJ databases">
        <title>Complete Genome Sequence of Limnobacter thiooxidans CS-K2T, Isolated from freshwater lake sediments in Bavaria, Germany.</title>
        <authorList>
            <person name="Naruki M."/>
            <person name="Watanabe A."/>
            <person name="Warashina T."/>
            <person name="Morita T."/>
            <person name="Arakawa K."/>
        </authorList>
    </citation>
    <scope>NUCLEOTIDE SEQUENCE [LARGE SCALE GENOMIC DNA]</scope>
    <source>
        <strain evidence="1 2">CS-K2</strain>
    </source>
</reference>
<protein>
    <submittedName>
        <fullName evidence="1">Uncharacterized protein</fullName>
    </submittedName>
</protein>
<name>A0AA86MEA2_9BURK</name>
<dbReference type="EMBL" id="AP028947">
    <property type="protein sequence ID" value="BET26801.1"/>
    <property type="molecule type" value="Genomic_DNA"/>
</dbReference>
<dbReference type="AlphaFoldDB" id="A0AA86MEA2"/>
<organism evidence="1 2">
    <name type="scientific">Limnobacter thiooxidans</name>
    <dbReference type="NCBI Taxonomy" id="131080"/>
    <lineage>
        <taxon>Bacteria</taxon>
        <taxon>Pseudomonadati</taxon>
        <taxon>Pseudomonadota</taxon>
        <taxon>Betaproteobacteria</taxon>
        <taxon>Burkholderiales</taxon>
        <taxon>Burkholderiaceae</taxon>
        <taxon>Limnobacter</taxon>
    </lineage>
</organism>
<evidence type="ECO:0000313" key="1">
    <source>
        <dbReference type="EMBL" id="BET26801.1"/>
    </source>
</evidence>
<sequence length="51" mass="6054">MKHQIDLLKEIEHKLEDLCKDKELKDKRPLEVKELKGLRLVVSSIIRRMAS</sequence>
<evidence type="ECO:0000313" key="2">
    <source>
        <dbReference type="Proteomes" id="UP001329151"/>
    </source>
</evidence>
<dbReference type="KEGG" id="lto:RGQ30_23020"/>
<dbReference type="Proteomes" id="UP001329151">
    <property type="component" value="Chromosome"/>
</dbReference>
<proteinExistence type="predicted"/>
<keyword evidence="2" id="KW-1185">Reference proteome</keyword>